<dbReference type="Proteomes" id="UP000054558">
    <property type="component" value="Unassembled WGS sequence"/>
</dbReference>
<sequence length="632" mass="69535">MIDDNQRWGCLQLSPRHFSLAGVGWETQMNEIVNEMVKPALRLPNTVRVEPRLSKLLLYDAGGFSKSQHRDMGKSEAKGSFGTLMIVLPAAHSGGELIVRYAGQESTFSVARDGLYNIHCAAFFAGCEHEILPVRTGFLLTLVYDLVTQGSTSVPQPADNTQAVTTIQELMSAWSQDARGPRKLVIPLVHRYTERSLSFENLRGTDIAILDALLQAAACPESQHFHIDVGMLQTCLSRYQHETHPRMELIHMKGCGGELGCYLRIGVNTPELLPRSAPHHQLLDDEDAWNSSGTYGAAAIVWPFNRRWEVRSTSNPVAALAEACWLSRTVVALPRLLEDACLATGRFSPGEAQTVADLVLEHGQVHAVTELSCALKALAVHGADRLFGPSARSLVHLIIRHGDVELAKAFLQAYASQVLDRHLYQLGIVPPLGVKFGWKALGPLIVRAVLHAFALHFQCGFWLLLEIAPPQQEHKSQDAGTAEPRPVTCEIEKGLARGSKTSDGQVSCQPDSEREAMSRQAVEAFVAKVCGREAQTFLGLTHCPPMPDLREVRVIGLYLRVVERFGWDMMAPATEVIVRGLIFDSQSAADLLSTMIAAGIELERAAKREPGQDSLKRLVVVAERFHKHYAGK</sequence>
<dbReference type="EMBL" id="DF237100">
    <property type="protein sequence ID" value="GAQ83509.1"/>
    <property type="molecule type" value="Genomic_DNA"/>
</dbReference>
<reference evidence="1 2" key="1">
    <citation type="journal article" date="2014" name="Nat. Commun.">
        <title>Klebsormidium flaccidum genome reveals primary factors for plant terrestrial adaptation.</title>
        <authorList>
            <person name="Hori K."/>
            <person name="Maruyama F."/>
            <person name="Fujisawa T."/>
            <person name="Togashi T."/>
            <person name="Yamamoto N."/>
            <person name="Seo M."/>
            <person name="Sato S."/>
            <person name="Yamada T."/>
            <person name="Mori H."/>
            <person name="Tajima N."/>
            <person name="Moriyama T."/>
            <person name="Ikeuchi M."/>
            <person name="Watanabe M."/>
            <person name="Wada H."/>
            <person name="Kobayashi K."/>
            <person name="Saito M."/>
            <person name="Masuda T."/>
            <person name="Sasaki-Sekimoto Y."/>
            <person name="Mashiguchi K."/>
            <person name="Awai K."/>
            <person name="Shimojima M."/>
            <person name="Masuda S."/>
            <person name="Iwai M."/>
            <person name="Nobusawa T."/>
            <person name="Narise T."/>
            <person name="Kondo S."/>
            <person name="Saito H."/>
            <person name="Sato R."/>
            <person name="Murakawa M."/>
            <person name="Ihara Y."/>
            <person name="Oshima-Yamada Y."/>
            <person name="Ohtaka K."/>
            <person name="Satoh M."/>
            <person name="Sonobe K."/>
            <person name="Ishii M."/>
            <person name="Ohtani R."/>
            <person name="Kanamori-Sato M."/>
            <person name="Honoki R."/>
            <person name="Miyazaki D."/>
            <person name="Mochizuki H."/>
            <person name="Umetsu J."/>
            <person name="Higashi K."/>
            <person name="Shibata D."/>
            <person name="Kamiya Y."/>
            <person name="Sato N."/>
            <person name="Nakamura Y."/>
            <person name="Tabata S."/>
            <person name="Ida S."/>
            <person name="Kurokawa K."/>
            <person name="Ohta H."/>
        </authorList>
    </citation>
    <scope>NUCLEOTIDE SEQUENCE [LARGE SCALE GENOMIC DNA]</scope>
    <source>
        <strain evidence="1 2">NIES-2285</strain>
    </source>
</reference>
<dbReference type="PANTHER" id="PTHR33099:SF7">
    <property type="entry name" value="MYND-TYPE DOMAIN-CONTAINING PROTEIN"/>
    <property type="match status" value="1"/>
</dbReference>
<protein>
    <recommendedName>
        <fullName evidence="3">Fe2OG dioxygenase domain-containing protein</fullName>
    </recommendedName>
</protein>
<dbReference type="Gene3D" id="2.60.120.620">
    <property type="entry name" value="q2cbj1_9rhob like domain"/>
    <property type="match status" value="1"/>
</dbReference>
<dbReference type="OrthoDB" id="542426at2759"/>
<evidence type="ECO:0008006" key="3">
    <source>
        <dbReference type="Google" id="ProtNLM"/>
    </source>
</evidence>
<dbReference type="AlphaFoldDB" id="A0A1Y1I247"/>
<organism evidence="1 2">
    <name type="scientific">Klebsormidium nitens</name>
    <name type="common">Green alga</name>
    <name type="synonym">Ulothrix nitens</name>
    <dbReference type="NCBI Taxonomy" id="105231"/>
    <lineage>
        <taxon>Eukaryota</taxon>
        <taxon>Viridiplantae</taxon>
        <taxon>Streptophyta</taxon>
        <taxon>Klebsormidiophyceae</taxon>
        <taxon>Klebsormidiales</taxon>
        <taxon>Klebsormidiaceae</taxon>
        <taxon>Klebsormidium</taxon>
    </lineage>
</organism>
<name>A0A1Y1I247_KLENI</name>
<dbReference type="PANTHER" id="PTHR33099">
    <property type="entry name" value="FE2OG DIOXYGENASE DOMAIN-CONTAINING PROTEIN"/>
    <property type="match status" value="1"/>
</dbReference>
<accession>A0A1Y1I247</accession>
<evidence type="ECO:0000313" key="2">
    <source>
        <dbReference type="Proteomes" id="UP000054558"/>
    </source>
</evidence>
<keyword evidence="2" id="KW-1185">Reference proteome</keyword>
<proteinExistence type="predicted"/>
<evidence type="ECO:0000313" key="1">
    <source>
        <dbReference type="EMBL" id="GAQ83509.1"/>
    </source>
</evidence>
<gene>
    <name evidence="1" type="ORF">KFL_001510120</name>
</gene>